<dbReference type="InterPro" id="IPR036624">
    <property type="entry name" value="Hcp1-lik_sf"/>
</dbReference>
<gene>
    <name evidence="1" type="primary">hcp7_1</name>
    <name evidence="1" type="ORF">NCTC8297_02440</name>
</gene>
<reference evidence="1 2" key="1">
    <citation type="submission" date="2018-06" db="EMBL/GenBank/DDBJ databases">
        <authorList>
            <consortium name="Pathogen Informatics"/>
            <person name="Doyle S."/>
        </authorList>
    </citation>
    <scope>NUCLEOTIDE SEQUENCE [LARGE SCALE GENOMIC DNA]</scope>
    <source>
        <strain evidence="1 2">NCTC8297</strain>
    </source>
</reference>
<sequence length="114" mass="12514">MAIPVYLWLEDDGGAPIKGSVDVNGREGSIEVSELMHSVEQPTDPLTGKATAKRLHSSYAFMKSVDNSSAYLYKALSSGQTLKKGRVQILSDQLQRPRRGIFQDYVGKREGNGN</sequence>
<evidence type="ECO:0000313" key="1">
    <source>
        <dbReference type="EMBL" id="SUG47184.1"/>
    </source>
</evidence>
<dbReference type="NCBIfam" id="TIGR03344">
    <property type="entry name" value="VI_effect_Hcp1"/>
    <property type="match status" value="1"/>
</dbReference>
<name>A0A379T9F6_SALER</name>
<organism evidence="1 2">
    <name type="scientific">Salmonella enterica subsp. arizonae</name>
    <dbReference type="NCBI Taxonomy" id="59203"/>
    <lineage>
        <taxon>Bacteria</taxon>
        <taxon>Pseudomonadati</taxon>
        <taxon>Pseudomonadota</taxon>
        <taxon>Gammaproteobacteria</taxon>
        <taxon>Enterobacterales</taxon>
        <taxon>Enterobacteriaceae</taxon>
        <taxon>Salmonella</taxon>
    </lineage>
</organism>
<dbReference type="SUPFAM" id="SSF141452">
    <property type="entry name" value="Hcp1-like"/>
    <property type="match status" value="1"/>
</dbReference>
<evidence type="ECO:0000313" key="2">
    <source>
        <dbReference type="Proteomes" id="UP000254741"/>
    </source>
</evidence>
<dbReference type="AlphaFoldDB" id="A0A379T9F6"/>
<dbReference type="Proteomes" id="UP000254741">
    <property type="component" value="Unassembled WGS sequence"/>
</dbReference>
<dbReference type="InterPro" id="IPR008514">
    <property type="entry name" value="T6SS_Hcp"/>
</dbReference>
<dbReference type="Pfam" id="PF05638">
    <property type="entry name" value="T6SS_HCP"/>
    <property type="match status" value="1"/>
</dbReference>
<proteinExistence type="predicted"/>
<accession>A0A379T9F6</accession>
<protein>
    <submittedName>
        <fullName evidence="1">Major exported protein Secreted protein hcp</fullName>
    </submittedName>
</protein>
<dbReference type="EMBL" id="UGXG01000002">
    <property type="protein sequence ID" value="SUG47184.1"/>
    <property type="molecule type" value="Genomic_DNA"/>
</dbReference>
<dbReference type="Gene3D" id="2.30.110.20">
    <property type="entry name" value="Hcp1-like"/>
    <property type="match status" value="1"/>
</dbReference>